<keyword evidence="3" id="KW-0812">Transmembrane</keyword>
<name>A0AA41R1X6_9BACT</name>
<dbReference type="EMBL" id="JALJRB010000007">
    <property type="protein sequence ID" value="MCJ8500529.1"/>
    <property type="molecule type" value="Genomic_DNA"/>
</dbReference>
<dbReference type="RefSeq" id="WP_246905168.1">
    <property type="nucleotide sequence ID" value="NZ_JALJRB010000007.1"/>
</dbReference>
<feature type="region of interest" description="Disordered" evidence="2">
    <location>
        <begin position="116"/>
        <end position="169"/>
    </location>
</feature>
<keyword evidence="1" id="KW-0175">Coiled coil</keyword>
<protein>
    <submittedName>
        <fullName evidence="4">Uncharacterized protein</fullName>
    </submittedName>
</protein>
<evidence type="ECO:0000256" key="2">
    <source>
        <dbReference type="SAM" id="MobiDB-lite"/>
    </source>
</evidence>
<evidence type="ECO:0000313" key="4">
    <source>
        <dbReference type="EMBL" id="MCJ8500529.1"/>
    </source>
</evidence>
<sequence length="376" mass="40376">MFGKGKTSDGSGTATKRKRYWSVMLVGEHGRVIPFKHFKGLVIAVAVALLLSQLAAVVLGIAYFQKHRAAQEFEGELTDLRRQIGTLRNEKDILLAKLVIEQGPEAAADVHADVAEETSAAEGEEEAETTAAEGEDQAETNVAAKAEAAPEPSPSPAPEPSPSPQPTPRVRWQADVRRFEVNYTPGAQVLEAVFRIYNVSQPRQMLSGDIVLVYRKKDDPTVPPLAVPNVTLRGGRPNPGGGQEFRINNYRTMRFRAPGQSAPITYDTVTVYVFEEEGTLLLNRDYDVDIPYDPPAPPPPEPAPDPEPSAEAVPPASPGPAGNDDDQAPAGEMPTPSGAELDNAAVEGTQQPETQQVEATMEGDGSENGAEAVFDH</sequence>
<feature type="compositionally biased region" description="Pro residues" evidence="2">
    <location>
        <begin position="292"/>
        <end position="307"/>
    </location>
</feature>
<evidence type="ECO:0000256" key="3">
    <source>
        <dbReference type="SAM" id="Phobius"/>
    </source>
</evidence>
<evidence type="ECO:0000256" key="1">
    <source>
        <dbReference type="SAM" id="Coils"/>
    </source>
</evidence>
<feature type="region of interest" description="Disordered" evidence="2">
    <location>
        <begin position="287"/>
        <end position="376"/>
    </location>
</feature>
<keyword evidence="3" id="KW-1133">Transmembrane helix</keyword>
<feature type="transmembrane region" description="Helical" evidence="3">
    <location>
        <begin position="41"/>
        <end position="64"/>
    </location>
</feature>
<dbReference type="AlphaFoldDB" id="A0AA41R1X6"/>
<accession>A0AA41R1X6</accession>
<feature type="compositionally biased region" description="Low complexity" evidence="2">
    <location>
        <begin position="309"/>
        <end position="322"/>
    </location>
</feature>
<dbReference type="Proteomes" id="UP001165427">
    <property type="component" value="Unassembled WGS sequence"/>
</dbReference>
<proteinExistence type="predicted"/>
<feature type="compositionally biased region" description="Acidic residues" evidence="2">
    <location>
        <begin position="122"/>
        <end position="138"/>
    </location>
</feature>
<keyword evidence="3" id="KW-0472">Membrane</keyword>
<evidence type="ECO:0000313" key="5">
    <source>
        <dbReference type="Proteomes" id="UP001165427"/>
    </source>
</evidence>
<keyword evidence="5" id="KW-1185">Reference proteome</keyword>
<comment type="caution">
    <text evidence="4">The sequence shown here is derived from an EMBL/GenBank/DDBJ whole genome shotgun (WGS) entry which is preliminary data.</text>
</comment>
<gene>
    <name evidence="4" type="ORF">MRX98_08090</name>
</gene>
<organism evidence="4 5">
    <name type="scientific">Desulfatitalea alkaliphila</name>
    <dbReference type="NCBI Taxonomy" id="2929485"/>
    <lineage>
        <taxon>Bacteria</taxon>
        <taxon>Pseudomonadati</taxon>
        <taxon>Thermodesulfobacteriota</taxon>
        <taxon>Desulfobacteria</taxon>
        <taxon>Desulfobacterales</taxon>
        <taxon>Desulfosarcinaceae</taxon>
        <taxon>Desulfatitalea</taxon>
    </lineage>
</organism>
<feature type="compositionally biased region" description="Pro residues" evidence="2">
    <location>
        <begin position="151"/>
        <end position="167"/>
    </location>
</feature>
<feature type="coiled-coil region" evidence="1">
    <location>
        <begin position="70"/>
        <end position="97"/>
    </location>
</feature>
<feature type="compositionally biased region" description="Polar residues" evidence="2">
    <location>
        <begin position="348"/>
        <end position="358"/>
    </location>
</feature>
<reference evidence="4" key="1">
    <citation type="submission" date="2022-04" db="EMBL/GenBank/DDBJ databases">
        <title>Desulfatitalea alkaliphila sp. nov., a novel anaerobic sulfate-reducing bacterium isolated from terrestrial mud volcano, Taman Peninsula, Russia.</title>
        <authorList>
            <person name="Khomyakova M.A."/>
            <person name="Merkel A.Y."/>
            <person name="Slobodkin A.I."/>
        </authorList>
    </citation>
    <scope>NUCLEOTIDE SEQUENCE</scope>
    <source>
        <strain evidence="4">M08but</strain>
    </source>
</reference>